<reference evidence="2 3" key="1">
    <citation type="submission" date="2019-05" db="EMBL/GenBank/DDBJ databases">
        <title>Verrucobacter flavum gen. nov., sp. nov. a new member of the family Verrucomicrobiaceae.</title>
        <authorList>
            <person name="Szuroczki S."/>
            <person name="Abbaszade G."/>
            <person name="Szabo A."/>
            <person name="Felfoldi T."/>
            <person name="Schumann P."/>
            <person name="Boka K."/>
            <person name="Keki Z."/>
            <person name="Toumi M."/>
            <person name="Toth E."/>
        </authorList>
    </citation>
    <scope>NUCLEOTIDE SEQUENCE [LARGE SCALE GENOMIC DNA]</scope>
    <source>
        <strain evidence="2 3">MG-N-17</strain>
    </source>
</reference>
<proteinExistence type="predicted"/>
<dbReference type="Proteomes" id="UP000306196">
    <property type="component" value="Unassembled WGS sequence"/>
</dbReference>
<sequence>MELAIGRTPRSSCMHRILPIVKASIMVWLIVFTGVVPLHALTVFDGYDPDLHNRFADWENSNYAVNNNVSVASMTGLGWSSGFGSSNDLTYAAITNQHIVGGHVDLAVGTVVYFHGDNGSIISRTVASSTFIGGTMRIYTLNQPITDASFAPIPIIIGGNAADYANMTVAMFGQDGRVVTDQLAPLNQIGQNVLNSPLGSFNGTNITPTTSFVPPDGSTMVGKILGNEGKYVSGDSNDSVLGYYNGQWGLLGTAYLTDSGAVGSSYFDLLASYYQNIPGAISATFIVIPEPSRVLLLLSSLALLVLHRRRPCAH</sequence>
<evidence type="ECO:0000256" key="1">
    <source>
        <dbReference type="SAM" id="Phobius"/>
    </source>
</evidence>
<feature type="transmembrane region" description="Helical" evidence="1">
    <location>
        <begin position="20"/>
        <end position="44"/>
    </location>
</feature>
<evidence type="ECO:0000313" key="2">
    <source>
        <dbReference type="EMBL" id="TLD69768.1"/>
    </source>
</evidence>
<evidence type="ECO:0000313" key="3">
    <source>
        <dbReference type="Proteomes" id="UP000306196"/>
    </source>
</evidence>
<gene>
    <name evidence="2" type="ORF">FEM03_15700</name>
</gene>
<dbReference type="NCBIfam" id="TIGR02595">
    <property type="entry name" value="PEP_CTERM"/>
    <property type="match status" value="1"/>
</dbReference>
<keyword evidence="3" id="KW-1185">Reference proteome</keyword>
<name>A0A5R8KBT9_9BACT</name>
<protein>
    <submittedName>
        <fullName evidence="2">PEP-CTERM sorting domain-containing protein</fullName>
    </submittedName>
</protein>
<organism evidence="2 3">
    <name type="scientific">Phragmitibacter flavus</name>
    <dbReference type="NCBI Taxonomy" id="2576071"/>
    <lineage>
        <taxon>Bacteria</taxon>
        <taxon>Pseudomonadati</taxon>
        <taxon>Verrucomicrobiota</taxon>
        <taxon>Verrucomicrobiia</taxon>
        <taxon>Verrucomicrobiales</taxon>
        <taxon>Verrucomicrobiaceae</taxon>
        <taxon>Phragmitibacter</taxon>
    </lineage>
</organism>
<dbReference type="InterPro" id="IPR013424">
    <property type="entry name" value="Ice-binding_C"/>
</dbReference>
<accession>A0A5R8KBT9</accession>
<comment type="caution">
    <text evidence="2">The sequence shown here is derived from an EMBL/GenBank/DDBJ whole genome shotgun (WGS) entry which is preliminary data.</text>
</comment>
<dbReference type="OrthoDB" id="187098at2"/>
<keyword evidence="1" id="KW-0472">Membrane</keyword>
<keyword evidence="1" id="KW-1133">Transmembrane helix</keyword>
<dbReference type="AlphaFoldDB" id="A0A5R8KBT9"/>
<keyword evidence="1" id="KW-0812">Transmembrane</keyword>
<dbReference type="EMBL" id="VAUV01000011">
    <property type="protein sequence ID" value="TLD69768.1"/>
    <property type="molecule type" value="Genomic_DNA"/>
</dbReference>